<evidence type="ECO:0000313" key="2">
    <source>
        <dbReference type="Proteomes" id="UP000244334"/>
    </source>
</evidence>
<evidence type="ECO:0000313" key="1">
    <source>
        <dbReference type="EMBL" id="RAP71933.1"/>
    </source>
</evidence>
<keyword evidence="2" id="KW-1185">Reference proteome</keyword>
<comment type="caution">
    <text evidence="1">The sequence shown here is derived from an EMBL/GenBank/DDBJ whole genome shotgun (WGS) entry which is preliminary data.</text>
</comment>
<dbReference type="EMBL" id="LJAM02000080">
    <property type="protein sequence ID" value="RAP71933.1"/>
    <property type="molecule type" value="Genomic_DNA"/>
</dbReference>
<dbReference type="AlphaFoldDB" id="A0A328TR88"/>
<protein>
    <submittedName>
        <fullName evidence="1">Uncharacterized protein</fullName>
    </submittedName>
</protein>
<reference evidence="1" key="1">
    <citation type="submission" date="2018-04" db="EMBL/GenBank/DDBJ databases">
        <title>Genomes of the Obligate Erwinia dacicola and Facultative Enterobacter sp. OLF Endosymbionts of the Olive Fruit fly, Bactrocera oleae.</title>
        <authorList>
            <person name="Estes A.M."/>
            <person name="Hearn D.J."/>
            <person name="Agarwal S."/>
            <person name="Pierson E.A."/>
            <person name="Dunning-Hotopp J.C."/>
        </authorList>
    </citation>
    <scope>NUCLEOTIDE SEQUENCE [LARGE SCALE GENOMIC DNA]</scope>
    <source>
        <strain evidence="1">Oroville</strain>
    </source>
</reference>
<gene>
    <name evidence="1" type="ORF">ACZ87_01234</name>
</gene>
<name>A0A328TR88_9GAMM</name>
<organism evidence="1 2">
    <name type="scientific">Candidatus Erwinia dacicola</name>
    <dbReference type="NCBI Taxonomy" id="252393"/>
    <lineage>
        <taxon>Bacteria</taxon>
        <taxon>Pseudomonadati</taxon>
        <taxon>Pseudomonadota</taxon>
        <taxon>Gammaproteobacteria</taxon>
        <taxon>Enterobacterales</taxon>
        <taxon>Erwiniaceae</taxon>
        <taxon>Erwinia</taxon>
    </lineage>
</organism>
<accession>A0A328TR88</accession>
<proteinExistence type="predicted"/>
<dbReference type="Proteomes" id="UP000244334">
    <property type="component" value="Unassembled WGS sequence"/>
</dbReference>
<sequence length="43" mass="4755">MKIHSTNTLECLNKEVKQRADATTEPSAVLANCPILAVKCRQK</sequence>